<dbReference type="FunCoup" id="A0A7N2MRV3">
    <property type="interactions" value="353"/>
</dbReference>
<organism evidence="1 2">
    <name type="scientific">Quercus lobata</name>
    <name type="common">Valley oak</name>
    <dbReference type="NCBI Taxonomy" id="97700"/>
    <lineage>
        <taxon>Eukaryota</taxon>
        <taxon>Viridiplantae</taxon>
        <taxon>Streptophyta</taxon>
        <taxon>Embryophyta</taxon>
        <taxon>Tracheophyta</taxon>
        <taxon>Spermatophyta</taxon>
        <taxon>Magnoliopsida</taxon>
        <taxon>eudicotyledons</taxon>
        <taxon>Gunneridae</taxon>
        <taxon>Pentapetalae</taxon>
        <taxon>rosids</taxon>
        <taxon>fabids</taxon>
        <taxon>Fagales</taxon>
        <taxon>Fagaceae</taxon>
        <taxon>Quercus</taxon>
    </lineage>
</organism>
<dbReference type="Gramene" id="QL10p032155:mrna">
    <property type="protein sequence ID" value="QL10p032155:mrna"/>
    <property type="gene ID" value="QL10p032155"/>
</dbReference>
<dbReference type="PANTHER" id="PTHR46922">
    <property type="entry name" value="DHHA1 DOMAIN PROTEIN"/>
    <property type="match status" value="1"/>
</dbReference>
<dbReference type="AlphaFoldDB" id="A0A7N2MRV3"/>
<dbReference type="EMBL" id="LRBV02000010">
    <property type="status" value="NOT_ANNOTATED_CDS"/>
    <property type="molecule type" value="Genomic_DNA"/>
</dbReference>
<evidence type="ECO:0008006" key="3">
    <source>
        <dbReference type="Google" id="ProtNLM"/>
    </source>
</evidence>
<evidence type="ECO:0000313" key="1">
    <source>
        <dbReference type="EnsemblPlants" id="QL10p032155:mrna"/>
    </source>
</evidence>
<dbReference type="PANTHER" id="PTHR46922:SF4">
    <property type="entry name" value="DHHA1 DOMAIN PROTEIN"/>
    <property type="match status" value="1"/>
</dbReference>
<reference evidence="1 2" key="1">
    <citation type="journal article" date="2016" name="G3 (Bethesda)">
        <title>First Draft Assembly and Annotation of the Genome of a California Endemic Oak Quercus lobata Nee (Fagaceae).</title>
        <authorList>
            <person name="Sork V.L."/>
            <person name="Fitz-Gibbon S.T."/>
            <person name="Puiu D."/>
            <person name="Crepeau M."/>
            <person name="Gugger P.F."/>
            <person name="Sherman R."/>
            <person name="Stevens K."/>
            <person name="Langley C.H."/>
            <person name="Pellegrini M."/>
            <person name="Salzberg S.L."/>
        </authorList>
    </citation>
    <scope>NUCLEOTIDE SEQUENCE [LARGE SCALE GENOMIC DNA]</scope>
    <source>
        <strain evidence="1 2">cv. SW786</strain>
    </source>
</reference>
<reference evidence="1" key="2">
    <citation type="submission" date="2021-01" db="UniProtKB">
        <authorList>
            <consortium name="EnsemblPlants"/>
        </authorList>
    </citation>
    <scope>IDENTIFICATION</scope>
</reference>
<keyword evidence="2" id="KW-1185">Reference proteome</keyword>
<sequence length="405" mass="45120">MVETELQRTGTCDSGSSKNLNGVGVGSLNGNRKMKKKVSAILYHYPCPDGAFAALAAHLYFSATSLPALFFPNTVYNPIKPQNLPLHEFEIGDLYLLDFVGPSGFVQQLSSIVDRVVILDHHKTALSETSLLTTDNVSKVIDMERSGATIAFDYFKDKLINDNNKHDDGHLGVYERVRPLFDYIEDGDLWRWRLLNSKAFSSGLKDLSIEYDVRLNPTLFQQLLGLDVESVITQGMLSLSHKQILIDDALNHSYQIALAAGRFGHCLAVDADSISELRSELGHQLATKSRNQNLRHSFLEIPTFSMQWKVTKGSLGGGRISFVSDPEKTTSCWNFVVDRIRLFLSGEKPLLLQEVTSANAGGFDPSAGGGRNRKNMLHYGFWDSMGYARLGEEFVVLLETFSWDT</sequence>
<accession>A0A7N2MRV3</accession>
<dbReference type="Proteomes" id="UP000594261">
    <property type="component" value="Chromosome 10"/>
</dbReference>
<protein>
    <recommendedName>
        <fullName evidence="3">Phosphoesterase</fullName>
    </recommendedName>
</protein>
<evidence type="ECO:0000313" key="2">
    <source>
        <dbReference type="Proteomes" id="UP000594261"/>
    </source>
</evidence>
<name>A0A7N2MRV3_QUELO</name>
<dbReference type="InParanoid" id="A0A7N2MRV3"/>
<dbReference type="OMA" id="RFYPNIV"/>
<dbReference type="EnsemblPlants" id="QL10p032155:mrna">
    <property type="protein sequence ID" value="QL10p032155:mrna"/>
    <property type="gene ID" value="QL10p032155"/>
</dbReference>
<proteinExistence type="predicted"/>